<name>A0A0B6Z597_9EUPU</name>
<sequence length="51" mass="5860">MHREDITNVLCCTYLEIELEILNRSTEVELNAEKYTGDVCGAERDMICQPP</sequence>
<gene>
    <name evidence="1" type="primary">ORF46982</name>
</gene>
<proteinExistence type="predicted"/>
<dbReference type="AlphaFoldDB" id="A0A0B6Z597"/>
<protein>
    <submittedName>
        <fullName evidence="1">Uncharacterized protein</fullName>
    </submittedName>
</protein>
<accession>A0A0B6Z597</accession>
<reference evidence="1" key="1">
    <citation type="submission" date="2014-12" db="EMBL/GenBank/DDBJ databases">
        <title>Insight into the proteome of Arion vulgaris.</title>
        <authorList>
            <person name="Aradska J."/>
            <person name="Bulat T."/>
            <person name="Smidak R."/>
            <person name="Sarate P."/>
            <person name="Gangsoo J."/>
            <person name="Sialana F."/>
            <person name="Bilban M."/>
            <person name="Lubec G."/>
        </authorList>
    </citation>
    <scope>NUCLEOTIDE SEQUENCE</scope>
    <source>
        <tissue evidence="1">Skin</tissue>
    </source>
</reference>
<evidence type="ECO:0000313" key="1">
    <source>
        <dbReference type="EMBL" id="CEK63051.1"/>
    </source>
</evidence>
<dbReference type="EMBL" id="HACG01016186">
    <property type="protein sequence ID" value="CEK63051.1"/>
    <property type="molecule type" value="Transcribed_RNA"/>
</dbReference>
<organism evidence="1">
    <name type="scientific">Arion vulgaris</name>
    <dbReference type="NCBI Taxonomy" id="1028688"/>
    <lineage>
        <taxon>Eukaryota</taxon>
        <taxon>Metazoa</taxon>
        <taxon>Spiralia</taxon>
        <taxon>Lophotrochozoa</taxon>
        <taxon>Mollusca</taxon>
        <taxon>Gastropoda</taxon>
        <taxon>Heterobranchia</taxon>
        <taxon>Euthyneura</taxon>
        <taxon>Panpulmonata</taxon>
        <taxon>Eupulmonata</taxon>
        <taxon>Stylommatophora</taxon>
        <taxon>Helicina</taxon>
        <taxon>Arionoidea</taxon>
        <taxon>Arionidae</taxon>
        <taxon>Arion</taxon>
    </lineage>
</organism>